<evidence type="ECO:0000313" key="1">
    <source>
        <dbReference type="EMBL" id="GJT33464.1"/>
    </source>
</evidence>
<protein>
    <submittedName>
        <fullName evidence="1">Uncharacterized protein</fullName>
    </submittedName>
</protein>
<sequence>MRARLHRRLASSDERFTMNLICVVGLINFIVRMHRIDQLQRTWSTCNMLFTNLELKLKLQLLGMGHLHVSHVINELCKPDIVFMNGFSFDWLRRVQNSSYFEMPRSSFVTQCFQNHLHMCPNVLWPSVKWLMSVVDVILAWAQVTAGYDGYWTMMSFSPVARIEAISVKTVITPMETKMALTKDEEADEEDVHFYKSGLVSHRSSFDPEAFSDSEYARANLDRKSITGGCQFLRSRLISWQCKKKNLSGYLLQKKMNMNNVYHSKTMLIELDTTL</sequence>
<reference evidence="1" key="1">
    <citation type="journal article" date="2022" name="Int. J. Mol. Sci.">
        <title>Draft Genome of Tanacetum Coccineum: Genomic Comparison of Closely Related Tanacetum-Family Plants.</title>
        <authorList>
            <person name="Yamashiro T."/>
            <person name="Shiraishi A."/>
            <person name="Nakayama K."/>
            <person name="Satake H."/>
        </authorList>
    </citation>
    <scope>NUCLEOTIDE SEQUENCE</scope>
</reference>
<name>A0ABQ5D8N1_9ASTR</name>
<organism evidence="1 2">
    <name type="scientific">Tanacetum coccineum</name>
    <dbReference type="NCBI Taxonomy" id="301880"/>
    <lineage>
        <taxon>Eukaryota</taxon>
        <taxon>Viridiplantae</taxon>
        <taxon>Streptophyta</taxon>
        <taxon>Embryophyta</taxon>
        <taxon>Tracheophyta</taxon>
        <taxon>Spermatophyta</taxon>
        <taxon>Magnoliopsida</taxon>
        <taxon>eudicotyledons</taxon>
        <taxon>Gunneridae</taxon>
        <taxon>Pentapetalae</taxon>
        <taxon>asterids</taxon>
        <taxon>campanulids</taxon>
        <taxon>Asterales</taxon>
        <taxon>Asteraceae</taxon>
        <taxon>Asteroideae</taxon>
        <taxon>Anthemideae</taxon>
        <taxon>Anthemidinae</taxon>
        <taxon>Tanacetum</taxon>
    </lineage>
</organism>
<comment type="caution">
    <text evidence="1">The sequence shown here is derived from an EMBL/GenBank/DDBJ whole genome shotgun (WGS) entry which is preliminary data.</text>
</comment>
<reference evidence="1" key="2">
    <citation type="submission" date="2022-01" db="EMBL/GenBank/DDBJ databases">
        <authorList>
            <person name="Yamashiro T."/>
            <person name="Shiraishi A."/>
            <person name="Satake H."/>
            <person name="Nakayama K."/>
        </authorList>
    </citation>
    <scope>NUCLEOTIDE SEQUENCE</scope>
</reference>
<proteinExistence type="predicted"/>
<keyword evidence="2" id="KW-1185">Reference proteome</keyword>
<gene>
    <name evidence="1" type="ORF">Tco_0923883</name>
</gene>
<evidence type="ECO:0000313" key="2">
    <source>
        <dbReference type="Proteomes" id="UP001151760"/>
    </source>
</evidence>
<dbReference type="EMBL" id="BQNB010014880">
    <property type="protein sequence ID" value="GJT33464.1"/>
    <property type="molecule type" value="Genomic_DNA"/>
</dbReference>
<dbReference type="Proteomes" id="UP001151760">
    <property type="component" value="Unassembled WGS sequence"/>
</dbReference>
<accession>A0ABQ5D8N1</accession>